<name>A0ABW9MTW8_9FIRM</name>
<dbReference type="InterPro" id="IPR041033">
    <property type="entry name" value="SpaA_PFL_dom_1"/>
</dbReference>
<evidence type="ECO:0000256" key="1">
    <source>
        <dbReference type="ARBA" id="ARBA00007257"/>
    </source>
</evidence>
<feature type="compositionally biased region" description="Basic and acidic residues" evidence="4">
    <location>
        <begin position="504"/>
        <end position="517"/>
    </location>
</feature>
<feature type="domain" description="SpaA-like prealbumin fold" evidence="7">
    <location>
        <begin position="188"/>
        <end position="285"/>
    </location>
</feature>
<reference evidence="8 9" key="1">
    <citation type="journal article" date="2025" name="Anaerobe">
        <title>Description of Anaerococcus kampingiae sp. nov., Anaerococcus groningensis sp. nov., Anaerococcus martiniensis sp. nov., and Anaerococcus cruorum sp. nov., isolated from human clinical specimens.</title>
        <authorList>
            <person name="Boiten K.E."/>
            <person name="Meijer J."/>
            <person name="van Wezel E.M."/>
            <person name="Veloo A.C.M."/>
        </authorList>
    </citation>
    <scope>NUCLEOTIDE SEQUENCE [LARGE SCALE GENOMIC DNA]</scope>
    <source>
        <strain evidence="8 9">ENR1039</strain>
    </source>
</reference>
<feature type="transmembrane region" description="Helical" evidence="5">
    <location>
        <begin position="702"/>
        <end position="722"/>
    </location>
</feature>
<keyword evidence="9" id="KW-1185">Reference proteome</keyword>
<feature type="signal peptide" evidence="6">
    <location>
        <begin position="1"/>
        <end position="30"/>
    </location>
</feature>
<feature type="compositionally biased region" description="Pro residues" evidence="4">
    <location>
        <begin position="646"/>
        <end position="658"/>
    </location>
</feature>
<feature type="chain" id="PRO_5047504233" evidence="6">
    <location>
        <begin position="31"/>
        <end position="736"/>
    </location>
</feature>
<feature type="compositionally biased region" description="Pro residues" evidence="4">
    <location>
        <begin position="526"/>
        <end position="537"/>
    </location>
</feature>
<evidence type="ECO:0000313" key="9">
    <source>
        <dbReference type="Proteomes" id="UP001638015"/>
    </source>
</evidence>
<keyword evidence="5" id="KW-1133">Transmembrane helix</keyword>
<protein>
    <submittedName>
        <fullName evidence="8">Collagen binding domain-containing protein</fullName>
    </submittedName>
</protein>
<evidence type="ECO:0000256" key="3">
    <source>
        <dbReference type="ARBA" id="ARBA00022729"/>
    </source>
</evidence>
<feature type="domain" description="SpaA-like prealbumin fold" evidence="7">
    <location>
        <begin position="294"/>
        <end position="391"/>
    </location>
</feature>
<evidence type="ECO:0000256" key="4">
    <source>
        <dbReference type="SAM" id="MobiDB-lite"/>
    </source>
</evidence>
<dbReference type="Gene3D" id="2.60.40.10">
    <property type="entry name" value="Immunoglobulins"/>
    <property type="match status" value="4"/>
</dbReference>
<keyword evidence="8" id="KW-0176">Collagen</keyword>
<evidence type="ECO:0000256" key="2">
    <source>
        <dbReference type="ARBA" id="ARBA00022525"/>
    </source>
</evidence>
<dbReference type="EMBL" id="JBGMEH010000001">
    <property type="protein sequence ID" value="MFO3715271.1"/>
    <property type="molecule type" value="Genomic_DNA"/>
</dbReference>
<keyword evidence="2" id="KW-0964">Secreted</keyword>
<comment type="caution">
    <text evidence="8">The sequence shown here is derived from an EMBL/GenBank/DDBJ whole genome shotgun (WGS) entry which is preliminary data.</text>
</comment>
<dbReference type="InterPro" id="IPR013783">
    <property type="entry name" value="Ig-like_fold"/>
</dbReference>
<proteinExistence type="inferred from homology"/>
<sequence length="736" mass="82267">MLRKKKYSLMAGLLSLFMVLTAIISPVSHAASANEATGNSHLTIKIPRNGKDADENSPARELRVFKISDDELSESELVAKRKDYEAMSIAEVSNALEQEGELVTSKVEEIDGKTVDLITLTNLTPGAYLLKETDESAQNHEYRITSTTTNIQAGIADVQEINVKTEQNKKIPLVLHKIAFTDDENLESINLEGVIFNLLRKNEDGQEEVINLEKTADGVYAYNENQGDSDIVTNADGKIEINNLPDGDYFFREIQTIEDYVINEDQRDTKEFTYNSKEGRTVEVVNRKEGQRFTIGLHKVDGNTNEDLAGVEFRLYVKAGKDLTPVGKDENGNYDIGNQYTDTFTTNEKGEIAIEGLPELAEANTYVFREVKPLDGYVINNDNNYPVNKNRVVEVKNFKNPRPIELRLNKVDSITNNPIDKVGFELFKVITKANEDNTLETTTERVGVKGEAGLYEFRDDLAESEIEYQLYTGVDGQINVRGLPEGEYFFRENQPQKDYNLAENRGKESNRLDRENSSDTMKNRPVTPPSVSPPTPNNPYGSYNFVKVDDSKEQKRLAGATFALYKVGEDSKQTPYEVNGKRYTVKSGDNGEFKVENLPYGKYVLRETVAPTGYILDVNPIEFTISKDSANAEAIMIVNKRNPDRPVTPPVVSPPGTTPPRTTTPPTTRTTVPPVVSPPKTYYVPKDTPGVPRGPLVKTGDIRILVFIAIGLAMILFGIHIVRKEEKTQIGRVPLQ</sequence>
<accession>A0ABW9MTW8</accession>
<feature type="domain" description="SpaA-like prealbumin fold" evidence="7">
    <location>
        <begin position="542"/>
        <end position="632"/>
    </location>
</feature>
<feature type="region of interest" description="Disordered" evidence="4">
    <location>
        <begin position="643"/>
        <end position="680"/>
    </location>
</feature>
<organism evidence="8 9">
    <name type="scientific">Anaerococcus cruorum</name>
    <dbReference type="NCBI Taxonomy" id="3115617"/>
    <lineage>
        <taxon>Bacteria</taxon>
        <taxon>Bacillati</taxon>
        <taxon>Bacillota</taxon>
        <taxon>Tissierellia</taxon>
        <taxon>Tissierellales</taxon>
        <taxon>Peptoniphilaceae</taxon>
        <taxon>Anaerococcus</taxon>
    </lineage>
</organism>
<keyword evidence="5" id="KW-0812">Transmembrane</keyword>
<evidence type="ECO:0000259" key="7">
    <source>
        <dbReference type="Pfam" id="PF17802"/>
    </source>
</evidence>
<dbReference type="SUPFAM" id="SSF49478">
    <property type="entry name" value="Cna protein B-type domain"/>
    <property type="match status" value="1"/>
</dbReference>
<evidence type="ECO:0000256" key="5">
    <source>
        <dbReference type="SAM" id="Phobius"/>
    </source>
</evidence>
<dbReference type="RefSeq" id="WP_410032171.1">
    <property type="nucleotide sequence ID" value="NZ_JBGMEH010000001.1"/>
</dbReference>
<dbReference type="Pfam" id="PF17802">
    <property type="entry name" value="SpaA"/>
    <property type="match status" value="4"/>
</dbReference>
<evidence type="ECO:0000313" key="8">
    <source>
        <dbReference type="EMBL" id="MFO3715271.1"/>
    </source>
</evidence>
<gene>
    <name evidence="8" type="ORF">ACCQ40_00545</name>
</gene>
<feature type="region of interest" description="Disordered" evidence="4">
    <location>
        <begin position="491"/>
        <end position="539"/>
    </location>
</feature>
<feature type="domain" description="SpaA-like prealbumin fold" evidence="7">
    <location>
        <begin position="406"/>
        <end position="504"/>
    </location>
</feature>
<keyword evidence="3 6" id="KW-0732">Signal</keyword>
<dbReference type="PANTHER" id="PTHR36108">
    <property type="entry name" value="COLOSSIN-B-RELATED"/>
    <property type="match status" value="1"/>
</dbReference>
<dbReference type="Proteomes" id="UP001638015">
    <property type="component" value="Unassembled WGS sequence"/>
</dbReference>
<dbReference type="PANTHER" id="PTHR36108:SF13">
    <property type="entry name" value="COLOSSIN-B-RELATED"/>
    <property type="match status" value="1"/>
</dbReference>
<feature type="compositionally biased region" description="Low complexity" evidence="4">
    <location>
        <begin position="659"/>
        <end position="680"/>
    </location>
</feature>
<keyword evidence="5" id="KW-0472">Membrane</keyword>
<comment type="similarity">
    <text evidence="1">Belongs to the serine-aspartate repeat-containing protein (SDr) family.</text>
</comment>
<evidence type="ECO:0000256" key="6">
    <source>
        <dbReference type="SAM" id="SignalP"/>
    </source>
</evidence>